<feature type="domain" description="HTH luxR-type" evidence="7">
    <location>
        <begin position="138"/>
        <end position="206"/>
    </location>
</feature>
<dbReference type="PANTHER" id="PTHR44688:SF16">
    <property type="entry name" value="DNA-BINDING TRANSCRIPTIONAL ACTIVATOR DEVR_DOSR"/>
    <property type="match status" value="1"/>
</dbReference>
<sequence>MNPVPDPVIFIVDDDDDIRTSLSRALRTRGYSTQVFASAKAFLESYDSEQPGCLLLDYGLPGMSGLALQRVLVQRGHTIPIIFITGHGGVPEAVEAMKFGALDFLEKPFRQDVLIEWIDKALKLDAQARSEGDKSRAIKAQFEKLTEREREIAEFLVSNPSNSSSKDVARHLGISPRTVDHHRARILEKMNIHSVAELVDLALSANLFSKP</sequence>
<accession>A0A1X7BT21</accession>
<dbReference type="InterPro" id="IPR036388">
    <property type="entry name" value="WH-like_DNA-bd_sf"/>
</dbReference>
<dbReference type="InterPro" id="IPR001789">
    <property type="entry name" value="Sig_transdc_resp-reg_receiver"/>
</dbReference>
<dbReference type="GO" id="GO:0003677">
    <property type="term" value="F:DNA binding"/>
    <property type="evidence" value="ECO:0007669"/>
    <property type="project" value="UniProtKB-KW"/>
</dbReference>
<dbReference type="FunFam" id="3.40.50.2300:FF:000018">
    <property type="entry name" value="DNA-binding transcriptional regulator NtrC"/>
    <property type="match status" value="1"/>
</dbReference>
<dbReference type="CDD" id="cd17537">
    <property type="entry name" value="REC_FixJ"/>
    <property type="match status" value="1"/>
</dbReference>
<organism evidence="9 10">
    <name type="scientific">Roseovarius aestuarii</name>
    <dbReference type="NCBI Taxonomy" id="475083"/>
    <lineage>
        <taxon>Bacteria</taxon>
        <taxon>Pseudomonadati</taxon>
        <taxon>Pseudomonadota</taxon>
        <taxon>Alphaproteobacteria</taxon>
        <taxon>Rhodobacterales</taxon>
        <taxon>Roseobacteraceae</taxon>
        <taxon>Roseovarius</taxon>
    </lineage>
</organism>
<dbReference type="SUPFAM" id="SSF52172">
    <property type="entry name" value="CheY-like"/>
    <property type="match status" value="1"/>
</dbReference>
<dbReference type="EMBL" id="FWXB01000009">
    <property type="protein sequence ID" value="SMC12752.1"/>
    <property type="molecule type" value="Genomic_DNA"/>
</dbReference>
<dbReference type="PROSITE" id="PS50043">
    <property type="entry name" value="HTH_LUXR_2"/>
    <property type="match status" value="1"/>
</dbReference>
<dbReference type="PROSITE" id="PS50110">
    <property type="entry name" value="RESPONSE_REGULATORY"/>
    <property type="match status" value="1"/>
</dbReference>
<protein>
    <submittedName>
        <fullName evidence="9">Response regulator protein TodT</fullName>
    </submittedName>
</protein>
<dbReference type="PANTHER" id="PTHR44688">
    <property type="entry name" value="DNA-BINDING TRANSCRIPTIONAL ACTIVATOR DEVR_DOSR"/>
    <property type="match status" value="1"/>
</dbReference>
<keyword evidence="2" id="KW-0902">Two-component regulatory system</keyword>
<evidence type="ECO:0000259" key="7">
    <source>
        <dbReference type="PROSITE" id="PS50043"/>
    </source>
</evidence>
<evidence type="ECO:0000313" key="10">
    <source>
        <dbReference type="Proteomes" id="UP000193224"/>
    </source>
</evidence>
<dbReference type="InterPro" id="IPR016032">
    <property type="entry name" value="Sig_transdc_resp-reg_C-effctor"/>
</dbReference>
<dbReference type="Pfam" id="PF00196">
    <property type="entry name" value="GerE"/>
    <property type="match status" value="1"/>
</dbReference>
<evidence type="ECO:0000256" key="5">
    <source>
        <dbReference type="ARBA" id="ARBA00023163"/>
    </source>
</evidence>
<keyword evidence="3" id="KW-0805">Transcription regulation</keyword>
<evidence type="ECO:0000256" key="1">
    <source>
        <dbReference type="ARBA" id="ARBA00022553"/>
    </source>
</evidence>
<dbReference type="SMART" id="SM00448">
    <property type="entry name" value="REC"/>
    <property type="match status" value="1"/>
</dbReference>
<dbReference type="Pfam" id="PF00072">
    <property type="entry name" value="Response_reg"/>
    <property type="match status" value="1"/>
</dbReference>
<proteinExistence type="predicted"/>
<keyword evidence="5" id="KW-0804">Transcription</keyword>
<keyword evidence="4" id="KW-0238">DNA-binding</keyword>
<evidence type="ECO:0000256" key="3">
    <source>
        <dbReference type="ARBA" id="ARBA00023015"/>
    </source>
</evidence>
<keyword evidence="1 6" id="KW-0597">Phosphoprotein</keyword>
<dbReference type="RefSeq" id="WP_085800699.1">
    <property type="nucleotide sequence ID" value="NZ_FWXB01000009.1"/>
</dbReference>
<dbReference type="Proteomes" id="UP000193224">
    <property type="component" value="Unassembled WGS sequence"/>
</dbReference>
<gene>
    <name evidence="9" type="primary">todT</name>
    <name evidence="9" type="ORF">ROA7745_02583</name>
</gene>
<dbReference type="GO" id="GO:0000160">
    <property type="term" value="P:phosphorelay signal transduction system"/>
    <property type="evidence" value="ECO:0007669"/>
    <property type="project" value="UniProtKB-KW"/>
</dbReference>
<reference evidence="9 10" key="1">
    <citation type="submission" date="2017-03" db="EMBL/GenBank/DDBJ databases">
        <authorList>
            <person name="Afonso C.L."/>
            <person name="Miller P.J."/>
            <person name="Scott M.A."/>
            <person name="Spackman E."/>
            <person name="Goraichik I."/>
            <person name="Dimitrov K.M."/>
            <person name="Suarez D.L."/>
            <person name="Swayne D.E."/>
        </authorList>
    </citation>
    <scope>NUCLEOTIDE SEQUENCE [LARGE SCALE GENOMIC DNA]</scope>
    <source>
        <strain evidence="9 10">CECT 7745</strain>
    </source>
</reference>
<dbReference type="CDD" id="cd06170">
    <property type="entry name" value="LuxR_C_like"/>
    <property type="match status" value="1"/>
</dbReference>
<dbReference type="GO" id="GO:0006355">
    <property type="term" value="P:regulation of DNA-templated transcription"/>
    <property type="evidence" value="ECO:0007669"/>
    <property type="project" value="InterPro"/>
</dbReference>
<dbReference type="SUPFAM" id="SSF46894">
    <property type="entry name" value="C-terminal effector domain of the bipartite response regulators"/>
    <property type="match status" value="1"/>
</dbReference>
<keyword evidence="10" id="KW-1185">Reference proteome</keyword>
<evidence type="ECO:0000256" key="6">
    <source>
        <dbReference type="PROSITE-ProRule" id="PRU00169"/>
    </source>
</evidence>
<feature type="domain" description="Response regulatory" evidence="8">
    <location>
        <begin position="8"/>
        <end position="122"/>
    </location>
</feature>
<evidence type="ECO:0000256" key="2">
    <source>
        <dbReference type="ARBA" id="ARBA00023012"/>
    </source>
</evidence>
<dbReference type="AlphaFoldDB" id="A0A1X7BT21"/>
<dbReference type="Gene3D" id="1.10.10.10">
    <property type="entry name" value="Winged helix-like DNA-binding domain superfamily/Winged helix DNA-binding domain"/>
    <property type="match status" value="1"/>
</dbReference>
<dbReference type="InterPro" id="IPR000792">
    <property type="entry name" value="Tscrpt_reg_LuxR_C"/>
</dbReference>
<evidence type="ECO:0000256" key="4">
    <source>
        <dbReference type="ARBA" id="ARBA00023125"/>
    </source>
</evidence>
<evidence type="ECO:0000259" key="8">
    <source>
        <dbReference type="PROSITE" id="PS50110"/>
    </source>
</evidence>
<dbReference type="InterPro" id="IPR011006">
    <property type="entry name" value="CheY-like_superfamily"/>
</dbReference>
<name>A0A1X7BT21_9RHOB</name>
<dbReference type="Gene3D" id="3.40.50.2300">
    <property type="match status" value="1"/>
</dbReference>
<feature type="modified residue" description="4-aspartylphosphate" evidence="6">
    <location>
        <position position="57"/>
    </location>
</feature>
<evidence type="ECO:0000313" key="9">
    <source>
        <dbReference type="EMBL" id="SMC12752.1"/>
    </source>
</evidence>
<dbReference type="SMART" id="SM00421">
    <property type="entry name" value="HTH_LUXR"/>
    <property type="match status" value="1"/>
</dbReference>
<dbReference type="OrthoDB" id="9782655at2"/>